<keyword evidence="3" id="KW-1185">Reference proteome</keyword>
<dbReference type="RefSeq" id="WP_100379716.1">
    <property type="nucleotide sequence ID" value="NZ_CBCSBW010000003.1"/>
</dbReference>
<evidence type="ECO:0000313" key="3">
    <source>
        <dbReference type="Proteomes" id="UP000229366"/>
    </source>
</evidence>
<dbReference type="InterPro" id="IPR009327">
    <property type="entry name" value="Cupin_DUF985"/>
</dbReference>
<dbReference type="InterPro" id="IPR039935">
    <property type="entry name" value="YML079W-like"/>
</dbReference>
<name>A0A2M8VQ38_9BURK</name>
<comment type="caution">
    <text evidence="2">The sequence shown here is derived from an EMBL/GenBank/DDBJ whole genome shotgun (WGS) entry which is preliminary data.</text>
</comment>
<dbReference type="OrthoDB" id="9798288at2"/>
<dbReference type="Pfam" id="PF06172">
    <property type="entry name" value="Cupin_5"/>
    <property type="match status" value="1"/>
</dbReference>
<evidence type="ECO:0000313" key="2">
    <source>
        <dbReference type="EMBL" id="PJI79294.1"/>
    </source>
</evidence>
<dbReference type="InterPro" id="IPR011051">
    <property type="entry name" value="RmlC_Cupin_sf"/>
</dbReference>
<dbReference type="Gene3D" id="2.60.120.10">
    <property type="entry name" value="Jelly Rolls"/>
    <property type="match status" value="1"/>
</dbReference>
<reference evidence="2 3" key="1">
    <citation type="submission" date="2017-11" db="EMBL/GenBank/DDBJ databases">
        <title>Genomic Encyclopedia of Type Strains, Phase III (KMG-III): the genomes of soil and plant-associated and newly described type strains.</title>
        <authorList>
            <person name="Whitman W."/>
        </authorList>
    </citation>
    <scope>NUCLEOTIDE SEQUENCE [LARGE SCALE GENOMIC DNA]</scope>
    <source>
        <strain evidence="2 3">UB-Domo-W1</strain>
    </source>
</reference>
<proteinExistence type="predicted"/>
<dbReference type="SUPFAM" id="SSF51182">
    <property type="entry name" value="RmlC-like cupins"/>
    <property type="match status" value="1"/>
</dbReference>
<sequence>MPNSKDSIKELVQRLNLLPHPEGGFYKEMYRAPLEFEVPILNGVRPAYTSIYFLLPGDSFSAWHKVASDESWFFHTGCSLSIYLMNALGKLEEHRVGVDDQLQMTVPANTWFAAKAHEASSFSLVSCTVAPGFDFADFELGRRQQLLDQFGDSEENKVIFTRFTRQ</sequence>
<evidence type="ECO:0000259" key="1">
    <source>
        <dbReference type="Pfam" id="PF06172"/>
    </source>
</evidence>
<dbReference type="InterPro" id="IPR014710">
    <property type="entry name" value="RmlC-like_jellyroll"/>
</dbReference>
<dbReference type="CDD" id="cd06121">
    <property type="entry name" value="cupin_YML079wp"/>
    <property type="match status" value="1"/>
</dbReference>
<dbReference type="AlphaFoldDB" id="A0A2M8VQ38"/>
<protein>
    <recommendedName>
        <fullName evidence="1">DUF985 domain-containing protein</fullName>
    </recommendedName>
</protein>
<dbReference type="EMBL" id="PGTX01000003">
    <property type="protein sequence ID" value="PJI79294.1"/>
    <property type="molecule type" value="Genomic_DNA"/>
</dbReference>
<dbReference type="PANTHER" id="PTHR33387">
    <property type="entry name" value="RMLC-LIKE JELLY ROLL FOLD PROTEIN"/>
    <property type="match status" value="1"/>
</dbReference>
<dbReference type="PANTHER" id="PTHR33387:SF3">
    <property type="entry name" value="DUF985 DOMAIN-CONTAINING PROTEIN"/>
    <property type="match status" value="1"/>
</dbReference>
<accession>A0A2M8VQ38</accession>
<gene>
    <name evidence="2" type="ORF">B0G85_1399</name>
</gene>
<dbReference type="Proteomes" id="UP000229366">
    <property type="component" value="Unassembled WGS sequence"/>
</dbReference>
<feature type="domain" description="DUF985" evidence="1">
    <location>
        <begin position="9"/>
        <end position="140"/>
    </location>
</feature>
<organism evidence="2 3">
    <name type="scientific">Polynucleobacter brandtiae</name>
    <dbReference type="NCBI Taxonomy" id="1938816"/>
    <lineage>
        <taxon>Bacteria</taxon>
        <taxon>Pseudomonadati</taxon>
        <taxon>Pseudomonadota</taxon>
        <taxon>Betaproteobacteria</taxon>
        <taxon>Burkholderiales</taxon>
        <taxon>Burkholderiaceae</taxon>
        <taxon>Polynucleobacter</taxon>
    </lineage>
</organism>